<dbReference type="InterPro" id="IPR029058">
    <property type="entry name" value="AB_hydrolase_fold"/>
</dbReference>
<dbReference type="RefSeq" id="WP_183986015.1">
    <property type="nucleotide sequence ID" value="NZ_JACHHG010000004.1"/>
</dbReference>
<evidence type="ECO:0000313" key="2">
    <source>
        <dbReference type="EMBL" id="MBB6098021.1"/>
    </source>
</evidence>
<accession>A0A841HWX3</accession>
<reference evidence="2 3" key="1">
    <citation type="submission" date="2020-08" db="EMBL/GenBank/DDBJ databases">
        <title>Genomic Encyclopedia of Type Strains, Phase IV (KMG-IV): sequencing the most valuable type-strain genomes for metagenomic binning, comparative biology and taxonomic classification.</title>
        <authorList>
            <person name="Goeker M."/>
        </authorList>
    </citation>
    <scope>NUCLEOTIDE SEQUENCE [LARGE SCALE GENOMIC DNA]</scope>
    <source>
        <strain evidence="2 3">DSM 21458</strain>
    </source>
</reference>
<organism evidence="2 3">
    <name type="scientific">Deinobacterium chartae</name>
    <dbReference type="NCBI Taxonomy" id="521158"/>
    <lineage>
        <taxon>Bacteria</taxon>
        <taxon>Thermotogati</taxon>
        <taxon>Deinococcota</taxon>
        <taxon>Deinococci</taxon>
        <taxon>Deinococcales</taxon>
        <taxon>Deinococcaceae</taxon>
        <taxon>Deinobacterium</taxon>
    </lineage>
</organism>
<gene>
    <name evidence="2" type="ORF">HNR42_001444</name>
</gene>
<dbReference type="Pfam" id="PF12697">
    <property type="entry name" value="Abhydrolase_6"/>
    <property type="match status" value="1"/>
</dbReference>
<sequence>MSETPVVLLHGALGSAETMYPLRDALGALLPGRPLITPHLEGHGPSPLPSGGLAVESLALGVLRDLEERGTTRADFVGYSLGGYLALWLARHRPERVGRVLALATKLAWTPEVAARERSMLDPEKLQQKVPRFAQLLSDRHGADRWAALLRATADLMTGLGERPAVTTPDLEALEIPVLLAVGDRDATVSLEETAGAYRALRHGSLAVLPNTPHPLERAPLTLLAQSAAAFLQLPVEIPG</sequence>
<dbReference type="Proteomes" id="UP000569951">
    <property type="component" value="Unassembled WGS sequence"/>
</dbReference>
<dbReference type="GO" id="GO:0016020">
    <property type="term" value="C:membrane"/>
    <property type="evidence" value="ECO:0007669"/>
    <property type="project" value="TreeGrafter"/>
</dbReference>
<evidence type="ECO:0000259" key="1">
    <source>
        <dbReference type="Pfam" id="PF12697"/>
    </source>
</evidence>
<comment type="caution">
    <text evidence="2">The sequence shown here is derived from an EMBL/GenBank/DDBJ whole genome shotgun (WGS) entry which is preliminary data.</text>
</comment>
<feature type="domain" description="AB hydrolase-1" evidence="1">
    <location>
        <begin position="6"/>
        <end position="220"/>
    </location>
</feature>
<proteinExistence type="predicted"/>
<dbReference type="Gene3D" id="3.40.50.1820">
    <property type="entry name" value="alpha/beta hydrolase"/>
    <property type="match status" value="1"/>
</dbReference>
<dbReference type="AlphaFoldDB" id="A0A841HWX3"/>
<dbReference type="InterPro" id="IPR000073">
    <property type="entry name" value="AB_hydrolase_1"/>
</dbReference>
<dbReference type="SUPFAM" id="SSF53474">
    <property type="entry name" value="alpha/beta-Hydrolases"/>
    <property type="match status" value="1"/>
</dbReference>
<protein>
    <submittedName>
        <fullName evidence="2">Pimeloyl-ACP methyl ester carboxylesterase</fullName>
    </submittedName>
</protein>
<evidence type="ECO:0000313" key="3">
    <source>
        <dbReference type="Proteomes" id="UP000569951"/>
    </source>
</evidence>
<dbReference type="InterPro" id="IPR050266">
    <property type="entry name" value="AB_hydrolase_sf"/>
</dbReference>
<dbReference type="PANTHER" id="PTHR43798">
    <property type="entry name" value="MONOACYLGLYCEROL LIPASE"/>
    <property type="match status" value="1"/>
</dbReference>
<name>A0A841HWX3_9DEIO</name>
<dbReference type="PANTHER" id="PTHR43798:SF33">
    <property type="entry name" value="HYDROLASE, PUTATIVE (AFU_ORTHOLOGUE AFUA_2G14860)-RELATED"/>
    <property type="match status" value="1"/>
</dbReference>
<keyword evidence="3" id="KW-1185">Reference proteome</keyword>
<dbReference type="EMBL" id="JACHHG010000004">
    <property type="protein sequence ID" value="MBB6098021.1"/>
    <property type="molecule type" value="Genomic_DNA"/>
</dbReference>